<dbReference type="RefSeq" id="WP_345255347.1">
    <property type="nucleotide sequence ID" value="NZ_BAABGY010000007.1"/>
</dbReference>
<dbReference type="CDD" id="cd16143">
    <property type="entry name" value="ARS_like"/>
    <property type="match status" value="1"/>
</dbReference>
<dbReference type="InterPro" id="IPR000917">
    <property type="entry name" value="Sulfatase_N"/>
</dbReference>
<dbReference type="PROSITE" id="PS00523">
    <property type="entry name" value="SULFATASE_1"/>
    <property type="match status" value="1"/>
</dbReference>
<keyword evidence="6" id="KW-1185">Reference proteome</keyword>
<dbReference type="Pfam" id="PF00884">
    <property type="entry name" value="Sulfatase"/>
    <property type="match status" value="1"/>
</dbReference>
<protein>
    <submittedName>
        <fullName evidence="5">Sulfatase-like hydrolase/transferase</fullName>
    </submittedName>
</protein>
<dbReference type="Gene3D" id="3.40.720.10">
    <property type="entry name" value="Alkaline Phosphatase, subunit A"/>
    <property type="match status" value="1"/>
</dbReference>
<dbReference type="PROSITE" id="PS00149">
    <property type="entry name" value="SULFATASE_2"/>
    <property type="match status" value="1"/>
</dbReference>
<dbReference type="PANTHER" id="PTHR43751">
    <property type="entry name" value="SULFATASE"/>
    <property type="match status" value="1"/>
</dbReference>
<comment type="caution">
    <text evidence="5">The sequence shown here is derived from an EMBL/GenBank/DDBJ whole genome shotgun (WGS) entry which is preliminary data.</text>
</comment>
<dbReference type="PANTHER" id="PTHR43751:SF6">
    <property type="entry name" value="N-ACETYLGALACTOSAMINE-6-O-SULFATASE"/>
    <property type="match status" value="1"/>
</dbReference>
<dbReference type="Proteomes" id="UP001501725">
    <property type="component" value="Unassembled WGS sequence"/>
</dbReference>
<sequence length="509" mass="55309">MQTVTRLLLVWMALGIAHTVQAQAGKRKKPNIILIYTDDLGYGDVSSYGTSAIPTPNIDRLAKQGVRFTNAHATAATCTPSRYSLLTGKYAWRKEGTGIAPGDAKLLIPVTTTTLPGMLQKAGYRTAVVGKWHLGLGDEKGPDWNGKIAPGPLEIGFNYSFLIPATGDRVPCVFVENHRVQNLSKDDPITVSYKTPVDPAAPTGKGNPEILRLHPSHGHDMTIVNGISRIGYMSGGKSALWRDEDFADVLVQKAAAFISEQKANPFFLYFSTHDIHVPRIAHERFANKSGFGPRGDVLLQLDWTVGQIEEILKRNGLLENTLVIFTSDNGQVVDDGYKDEAVDRLGGHRPGGIYRGGKYSAFEAGTRVPFIVSWKGTIGSGKVNDALFSQVDLYASLAALAGVAVDNGQAPDSKNSLPVLLNQSQQPRAFLVEQSLHSTLSLLVGHWKYIEPSKGPRINKETNTELGNLPEPQLYNLAEDPGETTNLAASHAGKVAEMKALLENIRQNR</sequence>
<comment type="similarity">
    <text evidence="1">Belongs to the sulfatase family.</text>
</comment>
<evidence type="ECO:0000259" key="4">
    <source>
        <dbReference type="Pfam" id="PF00884"/>
    </source>
</evidence>
<keyword evidence="3" id="KW-0732">Signal</keyword>
<proteinExistence type="inferred from homology"/>
<gene>
    <name evidence="5" type="ORF">GCM10023184_18970</name>
</gene>
<dbReference type="SUPFAM" id="SSF53649">
    <property type="entry name" value="Alkaline phosphatase-like"/>
    <property type="match status" value="1"/>
</dbReference>
<keyword evidence="2" id="KW-0378">Hydrolase</keyword>
<dbReference type="Gene3D" id="3.30.1120.10">
    <property type="match status" value="1"/>
</dbReference>
<dbReference type="InterPro" id="IPR052701">
    <property type="entry name" value="GAG_Ulvan_Degrading_Sulfatases"/>
</dbReference>
<evidence type="ECO:0000256" key="3">
    <source>
        <dbReference type="SAM" id="SignalP"/>
    </source>
</evidence>
<feature type="domain" description="Sulfatase N-terminal" evidence="4">
    <location>
        <begin position="30"/>
        <end position="403"/>
    </location>
</feature>
<evidence type="ECO:0000256" key="2">
    <source>
        <dbReference type="ARBA" id="ARBA00022801"/>
    </source>
</evidence>
<evidence type="ECO:0000313" key="5">
    <source>
        <dbReference type="EMBL" id="GAA4328857.1"/>
    </source>
</evidence>
<accession>A0ABP8GRH5</accession>
<name>A0ABP8GRH5_9BACT</name>
<feature type="chain" id="PRO_5046847717" evidence="3">
    <location>
        <begin position="23"/>
        <end position="509"/>
    </location>
</feature>
<dbReference type="InterPro" id="IPR017850">
    <property type="entry name" value="Alkaline_phosphatase_core_sf"/>
</dbReference>
<organism evidence="5 6">
    <name type="scientific">Flaviaesturariibacter amylovorans</name>
    <dbReference type="NCBI Taxonomy" id="1084520"/>
    <lineage>
        <taxon>Bacteria</taxon>
        <taxon>Pseudomonadati</taxon>
        <taxon>Bacteroidota</taxon>
        <taxon>Chitinophagia</taxon>
        <taxon>Chitinophagales</taxon>
        <taxon>Chitinophagaceae</taxon>
        <taxon>Flaviaestuariibacter</taxon>
    </lineage>
</organism>
<dbReference type="EMBL" id="BAABGY010000007">
    <property type="protein sequence ID" value="GAA4328857.1"/>
    <property type="molecule type" value="Genomic_DNA"/>
</dbReference>
<evidence type="ECO:0000313" key="6">
    <source>
        <dbReference type="Proteomes" id="UP001501725"/>
    </source>
</evidence>
<evidence type="ECO:0000256" key="1">
    <source>
        <dbReference type="ARBA" id="ARBA00008779"/>
    </source>
</evidence>
<reference evidence="6" key="1">
    <citation type="journal article" date="2019" name="Int. J. Syst. Evol. Microbiol.">
        <title>The Global Catalogue of Microorganisms (GCM) 10K type strain sequencing project: providing services to taxonomists for standard genome sequencing and annotation.</title>
        <authorList>
            <consortium name="The Broad Institute Genomics Platform"/>
            <consortium name="The Broad Institute Genome Sequencing Center for Infectious Disease"/>
            <person name="Wu L."/>
            <person name="Ma J."/>
        </authorList>
    </citation>
    <scope>NUCLEOTIDE SEQUENCE [LARGE SCALE GENOMIC DNA]</scope>
    <source>
        <strain evidence="6">JCM 17919</strain>
    </source>
</reference>
<feature type="signal peptide" evidence="3">
    <location>
        <begin position="1"/>
        <end position="22"/>
    </location>
</feature>
<dbReference type="InterPro" id="IPR024607">
    <property type="entry name" value="Sulfatase_CS"/>
</dbReference>